<dbReference type="Proteomes" id="UP000324222">
    <property type="component" value="Unassembled WGS sequence"/>
</dbReference>
<evidence type="ECO:0000313" key="1">
    <source>
        <dbReference type="EMBL" id="MPC43155.1"/>
    </source>
</evidence>
<accession>A0A5B7FCB6</accession>
<gene>
    <name evidence="1" type="ORF">E2C01_036793</name>
</gene>
<proteinExistence type="predicted"/>
<dbReference type="AlphaFoldDB" id="A0A5B7FCB6"/>
<keyword evidence="2" id="KW-1185">Reference proteome</keyword>
<protein>
    <submittedName>
        <fullName evidence="1">Uncharacterized protein</fullName>
    </submittedName>
</protein>
<evidence type="ECO:0000313" key="2">
    <source>
        <dbReference type="Proteomes" id="UP000324222"/>
    </source>
</evidence>
<sequence>MAEGEKTSCCESLRPSYQPCPTRQPAPTVFSLTLTLTPSRFLPIVCLHSPTPRSIVVGRVVSPAVLSLVAIHYTLAFR</sequence>
<dbReference type="EMBL" id="VSRR010005706">
    <property type="protein sequence ID" value="MPC43155.1"/>
    <property type="molecule type" value="Genomic_DNA"/>
</dbReference>
<comment type="caution">
    <text evidence="1">The sequence shown here is derived from an EMBL/GenBank/DDBJ whole genome shotgun (WGS) entry which is preliminary data.</text>
</comment>
<name>A0A5B7FCB6_PORTR</name>
<organism evidence="1 2">
    <name type="scientific">Portunus trituberculatus</name>
    <name type="common">Swimming crab</name>
    <name type="synonym">Neptunus trituberculatus</name>
    <dbReference type="NCBI Taxonomy" id="210409"/>
    <lineage>
        <taxon>Eukaryota</taxon>
        <taxon>Metazoa</taxon>
        <taxon>Ecdysozoa</taxon>
        <taxon>Arthropoda</taxon>
        <taxon>Crustacea</taxon>
        <taxon>Multicrustacea</taxon>
        <taxon>Malacostraca</taxon>
        <taxon>Eumalacostraca</taxon>
        <taxon>Eucarida</taxon>
        <taxon>Decapoda</taxon>
        <taxon>Pleocyemata</taxon>
        <taxon>Brachyura</taxon>
        <taxon>Eubrachyura</taxon>
        <taxon>Portunoidea</taxon>
        <taxon>Portunidae</taxon>
        <taxon>Portuninae</taxon>
        <taxon>Portunus</taxon>
    </lineage>
</organism>
<reference evidence="1 2" key="1">
    <citation type="submission" date="2019-05" db="EMBL/GenBank/DDBJ databases">
        <title>Another draft genome of Portunus trituberculatus and its Hox gene families provides insights of decapod evolution.</title>
        <authorList>
            <person name="Jeong J.-H."/>
            <person name="Song I."/>
            <person name="Kim S."/>
            <person name="Choi T."/>
            <person name="Kim D."/>
            <person name="Ryu S."/>
            <person name="Kim W."/>
        </authorList>
    </citation>
    <scope>NUCLEOTIDE SEQUENCE [LARGE SCALE GENOMIC DNA]</scope>
    <source>
        <tissue evidence="1">Muscle</tissue>
    </source>
</reference>